<sequence>MTDTSSTTPSTRTSTSTTGTATDVLPAVVLDFLDAHAVRDVTTGMRAFAPDAVVTDEGRTFRGADEVGRFLAESGAEFTYTTQVLGASRTGDGQWLVAVRIEGDFPGGVADLGYRFTLREGLVSELHIGT</sequence>
<protein>
    <submittedName>
        <fullName evidence="2">Nuclear transport factor 2 family protein</fullName>
    </submittedName>
</protein>
<name>A0ABV7WEF4_9MICO</name>
<organism evidence="2 3">
    <name type="scientific">Aquipuribacter hungaricus</name>
    <dbReference type="NCBI Taxonomy" id="545624"/>
    <lineage>
        <taxon>Bacteria</taxon>
        <taxon>Bacillati</taxon>
        <taxon>Actinomycetota</taxon>
        <taxon>Actinomycetes</taxon>
        <taxon>Micrococcales</taxon>
        <taxon>Intrasporangiaceae</taxon>
        <taxon>Aquipuribacter</taxon>
    </lineage>
</organism>
<proteinExistence type="predicted"/>
<feature type="domain" description="SnoaL-like" evidence="1">
    <location>
        <begin position="30"/>
        <end position="121"/>
    </location>
</feature>
<reference evidence="3" key="1">
    <citation type="journal article" date="2019" name="Int. J. Syst. Evol. Microbiol.">
        <title>The Global Catalogue of Microorganisms (GCM) 10K type strain sequencing project: providing services to taxonomists for standard genome sequencing and annotation.</title>
        <authorList>
            <consortium name="The Broad Institute Genomics Platform"/>
            <consortium name="The Broad Institute Genome Sequencing Center for Infectious Disease"/>
            <person name="Wu L."/>
            <person name="Ma J."/>
        </authorList>
    </citation>
    <scope>NUCLEOTIDE SEQUENCE [LARGE SCALE GENOMIC DNA]</scope>
    <source>
        <strain evidence="3">NCAIM B.02333</strain>
    </source>
</reference>
<dbReference type="Proteomes" id="UP001595685">
    <property type="component" value="Unassembled WGS sequence"/>
</dbReference>
<dbReference type="InterPro" id="IPR037401">
    <property type="entry name" value="SnoaL-like"/>
</dbReference>
<dbReference type="InterPro" id="IPR032710">
    <property type="entry name" value="NTF2-like_dom_sf"/>
</dbReference>
<gene>
    <name evidence="2" type="ORF">ACFOLH_07460</name>
</gene>
<evidence type="ECO:0000313" key="3">
    <source>
        <dbReference type="Proteomes" id="UP001595685"/>
    </source>
</evidence>
<dbReference type="Pfam" id="PF12680">
    <property type="entry name" value="SnoaL_2"/>
    <property type="match status" value="1"/>
</dbReference>
<dbReference type="Gene3D" id="3.10.450.50">
    <property type="match status" value="1"/>
</dbReference>
<dbReference type="EMBL" id="JBHRWW010000004">
    <property type="protein sequence ID" value="MFC3688175.1"/>
    <property type="molecule type" value="Genomic_DNA"/>
</dbReference>
<dbReference type="SUPFAM" id="SSF54427">
    <property type="entry name" value="NTF2-like"/>
    <property type="match status" value="1"/>
</dbReference>
<evidence type="ECO:0000259" key="1">
    <source>
        <dbReference type="Pfam" id="PF12680"/>
    </source>
</evidence>
<evidence type="ECO:0000313" key="2">
    <source>
        <dbReference type="EMBL" id="MFC3688175.1"/>
    </source>
</evidence>
<accession>A0ABV7WEF4</accession>
<dbReference type="RefSeq" id="WP_340290098.1">
    <property type="nucleotide sequence ID" value="NZ_JBBEOI010000014.1"/>
</dbReference>
<comment type="caution">
    <text evidence="2">The sequence shown here is derived from an EMBL/GenBank/DDBJ whole genome shotgun (WGS) entry which is preliminary data.</text>
</comment>
<keyword evidence="3" id="KW-1185">Reference proteome</keyword>